<dbReference type="Pfam" id="PF00230">
    <property type="entry name" value="MIP"/>
    <property type="match status" value="2"/>
</dbReference>
<organism evidence="8 9">
    <name type="scientific">Ambrosia artemisiifolia</name>
    <name type="common">Common ragweed</name>
    <dbReference type="NCBI Taxonomy" id="4212"/>
    <lineage>
        <taxon>Eukaryota</taxon>
        <taxon>Viridiplantae</taxon>
        <taxon>Streptophyta</taxon>
        <taxon>Embryophyta</taxon>
        <taxon>Tracheophyta</taxon>
        <taxon>Spermatophyta</taxon>
        <taxon>Magnoliopsida</taxon>
        <taxon>eudicotyledons</taxon>
        <taxon>Gunneridae</taxon>
        <taxon>Pentapetalae</taxon>
        <taxon>asterids</taxon>
        <taxon>campanulids</taxon>
        <taxon>Asterales</taxon>
        <taxon>Asteraceae</taxon>
        <taxon>Asteroideae</taxon>
        <taxon>Heliantheae alliance</taxon>
        <taxon>Heliantheae</taxon>
        <taxon>Ambrosia</taxon>
    </lineage>
</organism>
<dbReference type="PANTHER" id="PTHR45724">
    <property type="entry name" value="AQUAPORIN NIP2-1"/>
    <property type="match status" value="1"/>
</dbReference>
<feature type="transmembrane region" description="Helical" evidence="7">
    <location>
        <begin position="404"/>
        <end position="422"/>
    </location>
</feature>
<protein>
    <submittedName>
        <fullName evidence="8">Uncharacterized protein</fullName>
    </submittedName>
</protein>
<feature type="transmembrane region" description="Helical" evidence="7">
    <location>
        <begin position="362"/>
        <end position="384"/>
    </location>
</feature>
<dbReference type="InterPro" id="IPR000425">
    <property type="entry name" value="MIP"/>
</dbReference>
<dbReference type="EMBL" id="JAMZMK010009853">
    <property type="protein sequence ID" value="KAI7734014.1"/>
    <property type="molecule type" value="Genomic_DNA"/>
</dbReference>
<keyword evidence="2" id="KW-0813">Transport</keyword>
<feature type="transmembrane region" description="Helical" evidence="7">
    <location>
        <begin position="187"/>
        <end position="206"/>
    </location>
</feature>
<comment type="caution">
    <text evidence="8">The sequence shown here is derived from an EMBL/GenBank/DDBJ whole genome shotgun (WGS) entry which is preliminary data.</text>
</comment>
<evidence type="ECO:0000313" key="8">
    <source>
        <dbReference type="EMBL" id="KAI7734014.1"/>
    </source>
</evidence>
<dbReference type="SUPFAM" id="SSF81338">
    <property type="entry name" value="Aquaporin-like"/>
    <property type="match status" value="2"/>
</dbReference>
<dbReference type="InterPro" id="IPR023271">
    <property type="entry name" value="Aquaporin-like"/>
</dbReference>
<evidence type="ECO:0000256" key="5">
    <source>
        <dbReference type="ARBA" id="ARBA00023136"/>
    </source>
</evidence>
<dbReference type="GO" id="GO:0015267">
    <property type="term" value="F:channel activity"/>
    <property type="evidence" value="ECO:0007669"/>
    <property type="project" value="InterPro"/>
</dbReference>
<dbReference type="AlphaFoldDB" id="A0AAD5C4K3"/>
<evidence type="ECO:0000256" key="1">
    <source>
        <dbReference type="ARBA" id="ARBA00004141"/>
    </source>
</evidence>
<feature type="transmembrane region" description="Helical" evidence="7">
    <location>
        <begin position="434"/>
        <end position="452"/>
    </location>
</feature>
<keyword evidence="4 7" id="KW-1133">Transmembrane helix</keyword>
<accession>A0AAD5C4K3</accession>
<dbReference type="PRINTS" id="PR00783">
    <property type="entry name" value="MINTRINSICP"/>
</dbReference>
<feature type="transmembrane region" description="Helical" evidence="7">
    <location>
        <begin position="287"/>
        <end position="307"/>
    </location>
</feature>
<keyword evidence="3 7" id="KW-0812">Transmembrane</keyword>
<evidence type="ECO:0000256" key="7">
    <source>
        <dbReference type="SAM" id="Phobius"/>
    </source>
</evidence>
<dbReference type="NCBIfam" id="TIGR00861">
    <property type="entry name" value="MIP"/>
    <property type="match status" value="2"/>
</dbReference>
<dbReference type="PROSITE" id="PS00221">
    <property type="entry name" value="MIP"/>
    <property type="match status" value="2"/>
</dbReference>
<feature type="transmembrane region" description="Helical" evidence="7">
    <location>
        <begin position="259"/>
        <end position="281"/>
    </location>
</feature>
<dbReference type="InterPro" id="IPR034294">
    <property type="entry name" value="Aquaporin_transptr"/>
</dbReference>
<reference evidence="8" key="1">
    <citation type="submission" date="2022-06" db="EMBL/GenBank/DDBJ databases">
        <title>Uncovering the hologenomic basis of an extraordinary plant invasion.</title>
        <authorList>
            <person name="Bieker V.C."/>
            <person name="Martin M.D."/>
            <person name="Gilbert T."/>
            <person name="Hodgins K."/>
            <person name="Battlay P."/>
            <person name="Petersen B."/>
            <person name="Wilson J."/>
        </authorList>
    </citation>
    <scope>NUCLEOTIDE SEQUENCE</scope>
    <source>
        <strain evidence="8">AA19_3_7</strain>
        <tissue evidence="8">Leaf</tissue>
    </source>
</reference>
<comment type="subcellular location">
    <subcellularLocation>
        <location evidence="1">Membrane</location>
        <topology evidence="1">Multi-pass membrane protein</topology>
    </subcellularLocation>
</comment>
<evidence type="ECO:0000256" key="6">
    <source>
        <dbReference type="SAM" id="MobiDB-lite"/>
    </source>
</evidence>
<keyword evidence="9" id="KW-1185">Reference proteome</keyword>
<feature type="transmembrane region" description="Helical" evidence="7">
    <location>
        <begin position="157"/>
        <end position="175"/>
    </location>
</feature>
<dbReference type="GO" id="GO:0016020">
    <property type="term" value="C:membrane"/>
    <property type="evidence" value="ECO:0007669"/>
    <property type="project" value="UniProtKB-SubCell"/>
</dbReference>
<dbReference type="CDD" id="cd00333">
    <property type="entry name" value="MIP"/>
    <property type="match status" value="2"/>
</dbReference>
<dbReference type="Gene3D" id="1.20.1080.10">
    <property type="entry name" value="Glycerol uptake facilitator protein"/>
    <property type="match status" value="2"/>
</dbReference>
<feature type="transmembrane region" description="Helical" evidence="7">
    <location>
        <begin position="72"/>
        <end position="94"/>
    </location>
</feature>
<sequence length="522" mass="55629">SRGAANDQHGSVTISITKDDTNDTTPPSSPLISPQFSQKLLAELFATYFLVFAGCGAIMVNNEKNNVVGQTGIAIVWGAAVMVMVYTVGHVSGAHMNPAVTIALASFRRFPWKEVPGYVIAQILAATVASGTLHLIFNETHDHFVGNVPPGSEIQSLVMEIIITFYLMFVICSVATDDRATGQLAGVAIGSTVLLSAMFAGPISGASMNPARSIGPALVWNEYKGLWVYILGPTIGAISGAWAYNTIRFKPLSETTKGASSISTIIYGVVSLFNYDLWVYLNEMVHLIAEFLGTYFMVFAGCGVVVVDTKRDHAIGQTGIAIVWGLVVMVMIYTIGHISGAHFNPAVTIAFASSKKFPMKQVPPYIIAQFLGSTLASGSLRLIFNSKNNNLGATIPIGSNLQSLVLEFIITFYLMFVISSVATDDRAIGEAAGLAIGSTILLNAMFAGPISGASMNPARTLGPAIVSNQYRGLWVYIVGPILGAIGGAWAYGVIRFTDKPVREIVKSSSFLKKLDAQICPSF</sequence>
<proteinExistence type="predicted"/>
<dbReference type="PANTHER" id="PTHR45724:SF44">
    <property type="entry name" value="MAJOR INTRINSIC PROTEIN"/>
    <property type="match status" value="1"/>
</dbReference>
<feature type="transmembrane region" description="Helical" evidence="7">
    <location>
        <begin position="115"/>
        <end position="137"/>
    </location>
</feature>
<evidence type="ECO:0000256" key="2">
    <source>
        <dbReference type="ARBA" id="ARBA00022448"/>
    </source>
</evidence>
<feature type="transmembrane region" description="Helical" evidence="7">
    <location>
        <begin position="226"/>
        <end position="247"/>
    </location>
</feature>
<feature type="transmembrane region" description="Helical" evidence="7">
    <location>
        <begin position="40"/>
        <end position="60"/>
    </location>
</feature>
<evidence type="ECO:0000256" key="3">
    <source>
        <dbReference type="ARBA" id="ARBA00022692"/>
    </source>
</evidence>
<dbReference type="InterPro" id="IPR022357">
    <property type="entry name" value="MIP_CS"/>
</dbReference>
<name>A0AAD5C4K3_AMBAR</name>
<keyword evidence="5 7" id="KW-0472">Membrane</keyword>
<gene>
    <name evidence="8" type="ORF">M8C21_017915</name>
</gene>
<evidence type="ECO:0000313" key="9">
    <source>
        <dbReference type="Proteomes" id="UP001206925"/>
    </source>
</evidence>
<dbReference type="Proteomes" id="UP001206925">
    <property type="component" value="Unassembled WGS sequence"/>
</dbReference>
<feature type="transmembrane region" description="Helical" evidence="7">
    <location>
        <begin position="319"/>
        <end position="342"/>
    </location>
</feature>
<evidence type="ECO:0000256" key="4">
    <source>
        <dbReference type="ARBA" id="ARBA00022989"/>
    </source>
</evidence>
<feature type="region of interest" description="Disordered" evidence="6">
    <location>
        <begin position="1"/>
        <end position="30"/>
    </location>
</feature>
<feature type="transmembrane region" description="Helical" evidence="7">
    <location>
        <begin position="473"/>
        <end position="494"/>
    </location>
</feature>
<feature type="non-terminal residue" evidence="8">
    <location>
        <position position="522"/>
    </location>
</feature>